<organism evidence="2">
    <name type="scientific">marine sediment metagenome</name>
    <dbReference type="NCBI Taxonomy" id="412755"/>
    <lineage>
        <taxon>unclassified sequences</taxon>
        <taxon>metagenomes</taxon>
        <taxon>ecological metagenomes</taxon>
    </lineage>
</organism>
<gene>
    <name evidence="2" type="ORF">LCGC14_0499450</name>
</gene>
<accession>A0A0F9S4D1</accession>
<reference evidence="2" key="1">
    <citation type="journal article" date="2015" name="Nature">
        <title>Complex archaea that bridge the gap between prokaryotes and eukaryotes.</title>
        <authorList>
            <person name="Spang A."/>
            <person name="Saw J.H."/>
            <person name="Jorgensen S.L."/>
            <person name="Zaremba-Niedzwiedzka K."/>
            <person name="Martijn J."/>
            <person name="Lind A.E."/>
            <person name="van Eijk R."/>
            <person name="Schleper C."/>
            <person name="Guy L."/>
            <person name="Ettema T.J."/>
        </authorList>
    </citation>
    <scope>NUCLEOTIDE SEQUENCE</scope>
</reference>
<evidence type="ECO:0000256" key="1">
    <source>
        <dbReference type="SAM" id="MobiDB-lite"/>
    </source>
</evidence>
<name>A0A0F9S4D1_9ZZZZ</name>
<protein>
    <submittedName>
        <fullName evidence="2">Uncharacterized protein</fullName>
    </submittedName>
</protein>
<feature type="region of interest" description="Disordered" evidence="1">
    <location>
        <begin position="1"/>
        <end position="24"/>
    </location>
</feature>
<proteinExistence type="predicted"/>
<comment type="caution">
    <text evidence="2">The sequence shown here is derived from an EMBL/GenBank/DDBJ whole genome shotgun (WGS) entry which is preliminary data.</text>
</comment>
<dbReference type="AlphaFoldDB" id="A0A0F9S4D1"/>
<sequence>MLRKADNVRTTDAHQVNRDNHVFDKTQAKEDYPHQVALLDLIPRIQSRTRDALSVDRVDTLFFQRKLTGRRCSCFIVESSPDGQCQICYGTGIVGGYSKFGTTDLTIDVTHPSLRCVNVRPLFELQARPVLLGLDDTALEGYIEADVAIRQSLGIADVFKMVVRSTTITQNNSIEAFVKSADETDFVPVTYASLNARIGDQKLTFRFEFSRATLSDANPIMSHFFLRSKLMDDLRIRIDLPRDRESITLAEFGIYDSWQTITAFFDSSVPKVGVEDFVFRCRDQELWKVVDSSPNRPLNILTSHDTTLRLVQTFEPYVNVPVGQT</sequence>
<dbReference type="EMBL" id="LAZR01000582">
    <property type="protein sequence ID" value="KKN63710.1"/>
    <property type="molecule type" value="Genomic_DNA"/>
</dbReference>
<evidence type="ECO:0000313" key="2">
    <source>
        <dbReference type="EMBL" id="KKN63710.1"/>
    </source>
</evidence>